<dbReference type="EMBL" id="LSNE01000003">
    <property type="protein sequence ID" value="KXI30344.1"/>
    <property type="molecule type" value="Genomic_DNA"/>
</dbReference>
<dbReference type="GO" id="GO:0031176">
    <property type="term" value="F:endo-1,4-beta-xylanase activity"/>
    <property type="evidence" value="ECO:0007669"/>
    <property type="project" value="UniProtKB-EC"/>
</dbReference>
<dbReference type="SUPFAM" id="SSF51445">
    <property type="entry name" value="(Trans)glycosidases"/>
    <property type="match status" value="1"/>
</dbReference>
<evidence type="ECO:0000256" key="11">
    <source>
        <dbReference type="SAM" id="SignalP"/>
    </source>
</evidence>
<dbReference type="InterPro" id="IPR044846">
    <property type="entry name" value="GH10"/>
</dbReference>
<protein>
    <recommendedName>
        <fullName evidence="9">Beta-xylanase</fullName>
        <ecNumber evidence="9">3.2.1.8</ecNumber>
    </recommendedName>
</protein>
<comment type="caution">
    <text evidence="13">The sequence shown here is derived from an EMBL/GenBank/DDBJ whole genome shotgun (WGS) entry which is preliminary data.</text>
</comment>
<reference evidence="14" key="1">
    <citation type="submission" date="2016-02" db="EMBL/GenBank/DDBJ databases">
        <authorList>
            <person name="Schultz-Johansen M."/>
            <person name="Glaring M.A."/>
            <person name="Bech P.K."/>
            <person name="Stougaard P."/>
        </authorList>
    </citation>
    <scope>NUCLEOTIDE SEQUENCE [LARGE SCALE GENOMIC DNA]</scope>
    <source>
        <strain evidence="14">S66</strain>
    </source>
</reference>
<dbReference type="STRING" id="1799789.AX660_10225"/>
<dbReference type="Proteomes" id="UP000070299">
    <property type="component" value="Unassembled WGS sequence"/>
</dbReference>
<dbReference type="RefSeq" id="WP_068374607.1">
    <property type="nucleotide sequence ID" value="NZ_LSNE01000003.1"/>
</dbReference>
<evidence type="ECO:0000256" key="8">
    <source>
        <dbReference type="ARBA" id="ARBA00023326"/>
    </source>
</evidence>
<comment type="catalytic activity">
    <reaction evidence="1 9">
        <text>Endohydrolysis of (1-&gt;4)-beta-D-xylosidic linkages in xylans.</text>
        <dbReference type="EC" id="3.2.1.8"/>
    </reaction>
</comment>
<comment type="similarity">
    <text evidence="2 9">Belongs to the glycosyl hydrolase 10 (cellulase F) family.</text>
</comment>
<evidence type="ECO:0000256" key="3">
    <source>
        <dbReference type="ARBA" id="ARBA00022651"/>
    </source>
</evidence>
<dbReference type="PROSITE" id="PS51257">
    <property type="entry name" value="PROKAR_LIPOPROTEIN"/>
    <property type="match status" value="1"/>
</dbReference>
<evidence type="ECO:0000259" key="12">
    <source>
        <dbReference type="PROSITE" id="PS51760"/>
    </source>
</evidence>
<evidence type="ECO:0000313" key="13">
    <source>
        <dbReference type="EMBL" id="KXI30344.1"/>
    </source>
</evidence>
<keyword evidence="5 9" id="KW-0378">Hydrolase</keyword>
<sequence>MLLQRFRLCVFVGFSMVFLSSCGSSGGQAATPVIPRPPSVPTPPPAPTPPTTPVNSDIPSGGDLVVTSSEALNPVTHLGNANNPAAKVTVVAATHEHFSQALKVEVLNPGGEFWDGQILIPLNKAVAKDDVMLVHLYFRTTKTLSETGSGFTTVFMEGPAPDYTKYMVREIISDSEWQEYLIPVQIGQAFAKGGIHLKFGLGAGDKAQTYEIGGIELYNYGASKELSSLPKTELSYEGRALDAAWRADALERIETHRKGDFNLIVKNSEGQLVANADVKLEFVRHAYHFGSVIAAGKLLESSDDGDKYRQTLLKYFNQSGTENDLKWAPWAGEWGSSFNQQQTLEALTWLKDNQFYTRGHVLVWPSKRNLPNLMQEYLPEDFSQADPAAKQVVLDHIDDITQKTSQYLDEWDVLNEPFDNHYLMDAFGQPVMLDWFNQARINLPEHGLFINDYSILSGGGRNAPHQQHYEDTIRYLVDNNAPITGIGLQSHFGENLTPMNTLYNLLDRYHSAFPELAIRATEFDINTKDEQLQADYTRDFLILFFSHPATVGVQLWGFWAGQHWLPEAAMFTQDWQVKPNAEAWYQLIYQQWWNNFSGTTNDAGTFAERGFYGDYQVTVTVGETSKMFDITVTKGQIANFELVMDH</sequence>
<keyword evidence="6 9" id="KW-0119">Carbohydrate metabolism</keyword>
<dbReference type="SMART" id="SM00633">
    <property type="entry name" value="Glyco_10"/>
    <property type="match status" value="1"/>
</dbReference>
<dbReference type="Pfam" id="PF00331">
    <property type="entry name" value="Glyco_hydro_10"/>
    <property type="match status" value="1"/>
</dbReference>
<dbReference type="OrthoDB" id="9815836at2"/>
<proteinExistence type="inferred from homology"/>
<gene>
    <name evidence="13" type="ORF">AX660_10225</name>
</gene>
<feature type="domain" description="GH10" evidence="12">
    <location>
        <begin position="292"/>
        <end position="587"/>
    </location>
</feature>
<feature type="region of interest" description="Disordered" evidence="10">
    <location>
        <begin position="29"/>
        <end position="60"/>
    </location>
</feature>
<evidence type="ECO:0000256" key="7">
    <source>
        <dbReference type="ARBA" id="ARBA00023295"/>
    </source>
</evidence>
<dbReference type="EC" id="3.2.1.8" evidence="9"/>
<dbReference type="Gene3D" id="3.20.20.80">
    <property type="entry name" value="Glycosidases"/>
    <property type="match status" value="1"/>
</dbReference>
<feature type="compositionally biased region" description="Pro residues" evidence="10">
    <location>
        <begin position="34"/>
        <end position="52"/>
    </location>
</feature>
<dbReference type="InterPro" id="IPR001000">
    <property type="entry name" value="GH10_dom"/>
</dbReference>
<dbReference type="GO" id="GO:0045493">
    <property type="term" value="P:xylan catabolic process"/>
    <property type="evidence" value="ECO:0007669"/>
    <property type="project" value="UniProtKB-KW"/>
</dbReference>
<keyword evidence="3" id="KW-0858">Xylan degradation</keyword>
<keyword evidence="4 11" id="KW-0732">Signal</keyword>
<dbReference type="Gene3D" id="2.60.120.260">
    <property type="entry name" value="Galactose-binding domain-like"/>
    <property type="match status" value="1"/>
</dbReference>
<evidence type="ECO:0000256" key="6">
    <source>
        <dbReference type="ARBA" id="ARBA00023277"/>
    </source>
</evidence>
<accession>A0A136A559</accession>
<feature type="signal peptide" evidence="11">
    <location>
        <begin position="1"/>
        <end position="29"/>
    </location>
</feature>
<keyword evidence="14" id="KW-1185">Reference proteome</keyword>
<dbReference type="PROSITE" id="PS51760">
    <property type="entry name" value="GH10_2"/>
    <property type="match status" value="1"/>
</dbReference>
<evidence type="ECO:0000256" key="2">
    <source>
        <dbReference type="ARBA" id="ARBA00007495"/>
    </source>
</evidence>
<keyword evidence="7 9" id="KW-0326">Glycosidase</keyword>
<evidence type="ECO:0000313" key="14">
    <source>
        <dbReference type="Proteomes" id="UP000070299"/>
    </source>
</evidence>
<evidence type="ECO:0000256" key="4">
    <source>
        <dbReference type="ARBA" id="ARBA00022729"/>
    </source>
</evidence>
<dbReference type="InterPro" id="IPR017853">
    <property type="entry name" value="GH"/>
</dbReference>
<dbReference type="PANTHER" id="PTHR31490:SF88">
    <property type="entry name" value="BETA-XYLANASE"/>
    <property type="match status" value="1"/>
</dbReference>
<evidence type="ECO:0000256" key="5">
    <source>
        <dbReference type="ARBA" id="ARBA00022801"/>
    </source>
</evidence>
<evidence type="ECO:0000256" key="10">
    <source>
        <dbReference type="SAM" id="MobiDB-lite"/>
    </source>
</evidence>
<dbReference type="AlphaFoldDB" id="A0A136A559"/>
<name>A0A136A559_9ALTE</name>
<keyword evidence="8 9" id="KW-0624">Polysaccharide degradation</keyword>
<organism evidence="13 14">
    <name type="scientific">Paraglaciecola hydrolytica</name>
    <dbReference type="NCBI Taxonomy" id="1799789"/>
    <lineage>
        <taxon>Bacteria</taxon>
        <taxon>Pseudomonadati</taxon>
        <taxon>Pseudomonadota</taxon>
        <taxon>Gammaproteobacteria</taxon>
        <taxon>Alteromonadales</taxon>
        <taxon>Alteromonadaceae</taxon>
        <taxon>Paraglaciecola</taxon>
    </lineage>
</organism>
<feature type="chain" id="PRO_5007469562" description="Beta-xylanase" evidence="11">
    <location>
        <begin position="30"/>
        <end position="646"/>
    </location>
</feature>
<dbReference type="PANTHER" id="PTHR31490">
    <property type="entry name" value="GLYCOSYL HYDROLASE"/>
    <property type="match status" value="1"/>
</dbReference>
<evidence type="ECO:0000256" key="9">
    <source>
        <dbReference type="RuleBase" id="RU361174"/>
    </source>
</evidence>
<dbReference type="PRINTS" id="PR00134">
    <property type="entry name" value="GLHYDRLASE10"/>
</dbReference>
<evidence type="ECO:0000256" key="1">
    <source>
        <dbReference type="ARBA" id="ARBA00000681"/>
    </source>
</evidence>